<keyword evidence="2 5" id="KW-0812">Transmembrane</keyword>
<evidence type="ECO:0000313" key="7">
    <source>
        <dbReference type="EMBL" id="VFS49442.1"/>
    </source>
</evidence>
<dbReference type="AlphaFoldDB" id="A0A484ZLQ5"/>
<evidence type="ECO:0000256" key="2">
    <source>
        <dbReference type="ARBA" id="ARBA00022692"/>
    </source>
</evidence>
<dbReference type="GO" id="GO:0016020">
    <property type="term" value="C:membrane"/>
    <property type="evidence" value="ECO:0007669"/>
    <property type="project" value="UniProtKB-SubCell"/>
</dbReference>
<name>A0A484ZLQ5_9GAMM</name>
<reference evidence="7 8" key="1">
    <citation type="submission" date="2019-03" db="EMBL/GenBank/DDBJ databases">
        <authorList>
            <consortium name="Pathogen Informatics"/>
        </authorList>
    </citation>
    <scope>NUCLEOTIDE SEQUENCE [LARGE SCALE GENOMIC DNA]</scope>
    <source>
        <strain evidence="7 8">NCTC12282</strain>
    </source>
</reference>
<feature type="transmembrane region" description="Helical" evidence="5">
    <location>
        <begin position="171"/>
        <end position="192"/>
    </location>
</feature>
<keyword evidence="3 5" id="KW-1133">Transmembrane helix</keyword>
<evidence type="ECO:0000313" key="8">
    <source>
        <dbReference type="Proteomes" id="UP000373449"/>
    </source>
</evidence>
<accession>A0A484ZLQ5</accession>
<dbReference type="Proteomes" id="UP000373449">
    <property type="component" value="Unassembled WGS sequence"/>
</dbReference>
<gene>
    <name evidence="7" type="primary">yohC</name>
    <name evidence="7" type="ORF">NCTC12282_03920</name>
</gene>
<evidence type="ECO:0000256" key="3">
    <source>
        <dbReference type="ARBA" id="ARBA00022989"/>
    </source>
</evidence>
<dbReference type="EMBL" id="CAADJA010000002">
    <property type="protein sequence ID" value="VFS49442.1"/>
    <property type="molecule type" value="Genomic_DNA"/>
</dbReference>
<organism evidence="7 8">
    <name type="scientific">Budvicia aquatica</name>
    <dbReference type="NCBI Taxonomy" id="82979"/>
    <lineage>
        <taxon>Bacteria</taxon>
        <taxon>Pseudomonadati</taxon>
        <taxon>Pseudomonadota</taxon>
        <taxon>Gammaproteobacteria</taxon>
        <taxon>Enterobacterales</taxon>
        <taxon>Budviciaceae</taxon>
        <taxon>Budvicia</taxon>
    </lineage>
</organism>
<evidence type="ECO:0000259" key="6">
    <source>
        <dbReference type="Pfam" id="PF04893"/>
    </source>
</evidence>
<feature type="transmembrane region" description="Helical" evidence="5">
    <location>
        <begin position="69"/>
        <end position="93"/>
    </location>
</feature>
<protein>
    <submittedName>
        <fullName evidence="7">Inner membrane protein yohC</fullName>
    </submittedName>
</protein>
<evidence type="ECO:0000256" key="5">
    <source>
        <dbReference type="SAM" id="Phobius"/>
    </source>
</evidence>
<comment type="subcellular location">
    <subcellularLocation>
        <location evidence="1">Membrane</location>
        <topology evidence="1">Multi-pass membrane protein</topology>
    </subcellularLocation>
</comment>
<feature type="transmembrane region" description="Helical" evidence="5">
    <location>
        <begin position="105"/>
        <end position="124"/>
    </location>
</feature>
<proteinExistence type="predicted"/>
<evidence type="ECO:0000256" key="1">
    <source>
        <dbReference type="ARBA" id="ARBA00004141"/>
    </source>
</evidence>
<sequence length="197" mass="21989">MMFNHVWGLLTHPGREFQQISQEKETVSHLYTRYILLMAAIPVICSFIGTTYFGWMFGDGQVVKVMPIIAIYIGIVFYGMLLAAVAIVGKVIHVMARRYHQRPDLSQCIIFAGYTATPMFLSGIVALYPLVWMCLLAGIIGLCYCAYLLYSGIPAFLNIDRSEGFIFSSSTLAIGILVLEALLGLTVLLWGYGAHFW</sequence>
<dbReference type="Pfam" id="PF04893">
    <property type="entry name" value="Yip1"/>
    <property type="match status" value="1"/>
</dbReference>
<feature type="transmembrane region" description="Helical" evidence="5">
    <location>
        <begin position="34"/>
        <end position="57"/>
    </location>
</feature>
<dbReference type="InterPro" id="IPR006977">
    <property type="entry name" value="Yip1_dom"/>
</dbReference>
<keyword evidence="4 5" id="KW-0472">Membrane</keyword>
<feature type="transmembrane region" description="Helical" evidence="5">
    <location>
        <begin position="130"/>
        <end position="150"/>
    </location>
</feature>
<feature type="domain" description="Yip1" evidence="6">
    <location>
        <begin position="7"/>
        <end position="181"/>
    </location>
</feature>
<evidence type="ECO:0000256" key="4">
    <source>
        <dbReference type="ARBA" id="ARBA00023136"/>
    </source>
</evidence>